<organism evidence="2 3">
    <name type="scientific">Pseudotenacibaculum haliotis</name>
    <dbReference type="NCBI Taxonomy" id="1862138"/>
    <lineage>
        <taxon>Bacteria</taxon>
        <taxon>Pseudomonadati</taxon>
        <taxon>Bacteroidota</taxon>
        <taxon>Flavobacteriia</taxon>
        <taxon>Flavobacteriales</taxon>
        <taxon>Flavobacteriaceae</taxon>
        <taxon>Pseudotenacibaculum</taxon>
    </lineage>
</organism>
<proteinExistence type="predicted"/>
<dbReference type="RefSeq" id="WP_379666204.1">
    <property type="nucleotide sequence ID" value="NZ_JBHULH010000004.1"/>
</dbReference>
<evidence type="ECO:0000259" key="1">
    <source>
        <dbReference type="Pfam" id="PF12969"/>
    </source>
</evidence>
<keyword evidence="3" id="KW-1185">Reference proteome</keyword>
<sequence length="604" mass="70929">MGQVTLQELKMTNYEKDPDASAVILHEQSYVYFNSTKKNSFIRYYYVRVKILKKDAYDLATIQIPFYKTVNVKDIKGTTYNLNENGEIEKTDLHRRSIIKSKFNKDVRIKSFALPNVKEGSVIEYKFTIRTRSYGVYDWEIQSDIPKIKAIYGAGVPIFLSYKLKGLLEPKFQTSKLKKCFSDDTCRELWYEFSDVPSFIEEEYLTSKNNYISKLDFQPENFDWITVRKGGKTLRIIDRYYRGLEKGLEKYRTHFRGQFSDSILHLKDSLEKAKMVFNHIRDYYKLGRLNKKVDDLYKEKIASAFTINTALYASLKAVNLKNVNLVTLSTREKGFVNENDFNISDFNYYLVRIVIDHKEYFLDATNKYSVFGIIPFQCLNGRALIIDTENGSHWKEVKPYKNNTTKVTMSLILDEEDNFFGKKSIISSGYPALFKRNNISEIGEKNYVKHLETENEEIEIQNYHVQNLDSIEKPLKEVYELTMDGFDINLSKILNTIKKNPFQLKQRVYPIDYGYNKTVIYRINIKTPKGYVLKGIPESKSFFLPNDAGFYTYKKTYEDGVFNIFIKFKIDKIVFLGDDYKDLKKFYDQMIKIQNTPIILQKGS</sequence>
<name>A0ABW5LU98_9FLAO</name>
<dbReference type="Gene3D" id="2.60.40.3140">
    <property type="match status" value="1"/>
</dbReference>
<dbReference type="EMBL" id="JBHULH010000004">
    <property type="protein sequence ID" value="MFD2567494.1"/>
    <property type="molecule type" value="Genomic_DNA"/>
</dbReference>
<dbReference type="Gene3D" id="2.60.120.1130">
    <property type="match status" value="1"/>
</dbReference>
<feature type="domain" description="DUF3857" evidence="1">
    <location>
        <begin position="40"/>
        <end position="131"/>
    </location>
</feature>
<dbReference type="Proteomes" id="UP001597508">
    <property type="component" value="Unassembled WGS sequence"/>
</dbReference>
<evidence type="ECO:0000313" key="3">
    <source>
        <dbReference type="Proteomes" id="UP001597508"/>
    </source>
</evidence>
<dbReference type="Pfam" id="PF12969">
    <property type="entry name" value="DUF3857"/>
    <property type="match status" value="1"/>
</dbReference>
<gene>
    <name evidence="2" type="ORF">ACFSRZ_08920</name>
</gene>
<accession>A0ABW5LU98</accession>
<protein>
    <submittedName>
        <fullName evidence="2">DUF3857 domain-containing protein</fullName>
    </submittedName>
</protein>
<reference evidence="3" key="1">
    <citation type="journal article" date="2019" name="Int. J. Syst. Evol. Microbiol.">
        <title>The Global Catalogue of Microorganisms (GCM) 10K type strain sequencing project: providing services to taxonomists for standard genome sequencing and annotation.</title>
        <authorList>
            <consortium name="The Broad Institute Genomics Platform"/>
            <consortium name="The Broad Institute Genome Sequencing Center for Infectious Disease"/>
            <person name="Wu L."/>
            <person name="Ma J."/>
        </authorList>
    </citation>
    <scope>NUCLEOTIDE SEQUENCE [LARGE SCALE GENOMIC DNA]</scope>
    <source>
        <strain evidence="3">KCTC 52127</strain>
    </source>
</reference>
<evidence type="ECO:0000313" key="2">
    <source>
        <dbReference type="EMBL" id="MFD2567494.1"/>
    </source>
</evidence>
<dbReference type="InterPro" id="IPR024618">
    <property type="entry name" value="DUF3857"/>
</dbReference>
<comment type="caution">
    <text evidence="2">The sequence shown here is derived from an EMBL/GenBank/DDBJ whole genome shotgun (WGS) entry which is preliminary data.</text>
</comment>